<evidence type="ECO:0000313" key="2">
    <source>
        <dbReference type="EMBL" id="GFZ19979.1"/>
    </source>
</evidence>
<dbReference type="PANTHER" id="PTHR33116">
    <property type="entry name" value="REVERSE TRANSCRIPTASE ZINC-BINDING DOMAIN-CONTAINING PROTEIN-RELATED-RELATED"/>
    <property type="match status" value="1"/>
</dbReference>
<gene>
    <name evidence="2" type="ORF">Acr_28g0006840</name>
</gene>
<comment type="caution">
    <text evidence="2">The sequence shown here is derived from an EMBL/GenBank/DDBJ whole genome shotgun (WGS) entry which is preliminary data.</text>
</comment>
<evidence type="ECO:0000313" key="3">
    <source>
        <dbReference type="Proteomes" id="UP000585474"/>
    </source>
</evidence>
<dbReference type="OrthoDB" id="1937542at2759"/>
<feature type="domain" description="Reverse transcriptase zinc-binding" evidence="1">
    <location>
        <begin position="12"/>
        <end position="94"/>
    </location>
</feature>
<dbReference type="PANTHER" id="PTHR33116:SF84">
    <property type="entry name" value="RNA-DIRECTED DNA POLYMERASE"/>
    <property type="match status" value="1"/>
</dbReference>
<dbReference type="EMBL" id="BJWL01000028">
    <property type="protein sequence ID" value="GFZ19979.1"/>
    <property type="molecule type" value="Genomic_DNA"/>
</dbReference>
<organism evidence="2 3">
    <name type="scientific">Actinidia rufa</name>
    <dbReference type="NCBI Taxonomy" id="165716"/>
    <lineage>
        <taxon>Eukaryota</taxon>
        <taxon>Viridiplantae</taxon>
        <taxon>Streptophyta</taxon>
        <taxon>Embryophyta</taxon>
        <taxon>Tracheophyta</taxon>
        <taxon>Spermatophyta</taxon>
        <taxon>Magnoliopsida</taxon>
        <taxon>eudicotyledons</taxon>
        <taxon>Gunneridae</taxon>
        <taxon>Pentapetalae</taxon>
        <taxon>asterids</taxon>
        <taxon>Ericales</taxon>
        <taxon>Actinidiaceae</taxon>
        <taxon>Actinidia</taxon>
    </lineage>
</organism>
<accession>A0A7J0HA90</accession>
<keyword evidence="3" id="KW-1185">Reference proteome</keyword>
<dbReference type="AlphaFoldDB" id="A0A7J0HA90"/>
<name>A0A7J0HA90_9ERIC</name>
<sequence>MILHQWSPNGKFQSRLAYEFFRPKNAKLAWPKLVWHVAIIPRHTFILWLGLKDRLLTKNKLRDYIEDQSCPLCSAQNETLNHLFFQCTFGKQIWANIKSWLGIFRAMQSLKATVKWLIKEARGIGFLAKIKRIGIACMVYSIWEARNKRIFEGKVENRMPSLGVFKFNLIKFCIVCSRI</sequence>
<dbReference type="Pfam" id="PF13966">
    <property type="entry name" value="zf-RVT"/>
    <property type="match status" value="1"/>
</dbReference>
<dbReference type="Proteomes" id="UP000585474">
    <property type="component" value="Unassembled WGS sequence"/>
</dbReference>
<evidence type="ECO:0000259" key="1">
    <source>
        <dbReference type="Pfam" id="PF13966"/>
    </source>
</evidence>
<dbReference type="InterPro" id="IPR026960">
    <property type="entry name" value="RVT-Znf"/>
</dbReference>
<reference evidence="2 3" key="1">
    <citation type="submission" date="2019-07" db="EMBL/GenBank/DDBJ databases">
        <title>De Novo Assembly of kiwifruit Actinidia rufa.</title>
        <authorList>
            <person name="Sugita-Konishi S."/>
            <person name="Sato K."/>
            <person name="Mori E."/>
            <person name="Abe Y."/>
            <person name="Kisaki G."/>
            <person name="Hamano K."/>
            <person name="Suezawa K."/>
            <person name="Otani M."/>
            <person name="Fukuda T."/>
            <person name="Manabe T."/>
            <person name="Gomi K."/>
            <person name="Tabuchi M."/>
            <person name="Akimitsu K."/>
            <person name="Kataoka I."/>
        </authorList>
    </citation>
    <scope>NUCLEOTIDE SEQUENCE [LARGE SCALE GENOMIC DNA]</scope>
    <source>
        <strain evidence="3">cv. Fuchu</strain>
    </source>
</reference>
<proteinExistence type="predicted"/>
<protein>
    <recommendedName>
        <fullName evidence="1">Reverse transcriptase zinc-binding domain-containing protein</fullName>
    </recommendedName>
</protein>